<evidence type="ECO:0000256" key="1">
    <source>
        <dbReference type="SAM" id="Phobius"/>
    </source>
</evidence>
<evidence type="ECO:0000313" key="3">
    <source>
        <dbReference type="Proteomes" id="UP000184932"/>
    </source>
</evidence>
<keyword evidence="1" id="KW-0472">Membrane</keyword>
<keyword evidence="1" id="KW-1133">Transmembrane helix</keyword>
<reference evidence="3" key="1">
    <citation type="submission" date="2016-11" db="EMBL/GenBank/DDBJ databases">
        <authorList>
            <person name="Varghese N."/>
            <person name="Submissions S."/>
        </authorList>
    </citation>
    <scope>NUCLEOTIDE SEQUENCE [LARGE SCALE GENOMIC DNA]</scope>
    <source>
        <strain evidence="3">DSM 29440</strain>
    </source>
</reference>
<dbReference type="Proteomes" id="UP000184932">
    <property type="component" value="Unassembled WGS sequence"/>
</dbReference>
<keyword evidence="1" id="KW-0812">Transmembrane</keyword>
<dbReference type="AlphaFoldDB" id="A0A1N6IHZ3"/>
<dbReference type="EMBL" id="FSRL01000002">
    <property type="protein sequence ID" value="SIO31636.1"/>
    <property type="molecule type" value="Genomic_DNA"/>
</dbReference>
<feature type="transmembrane region" description="Helical" evidence="1">
    <location>
        <begin position="394"/>
        <end position="411"/>
    </location>
</feature>
<feature type="transmembrane region" description="Helical" evidence="1">
    <location>
        <begin position="499"/>
        <end position="520"/>
    </location>
</feature>
<accession>A0A1N6IHZ3</accession>
<protein>
    <recommendedName>
        <fullName evidence="4">Membrane-associated oxidoreductase</fullName>
    </recommendedName>
</protein>
<feature type="transmembrane region" description="Helical" evidence="1">
    <location>
        <begin position="368"/>
        <end position="387"/>
    </location>
</feature>
<dbReference type="STRING" id="1217970.SAMN05444002_3919"/>
<dbReference type="OrthoDB" id="6865449at2"/>
<keyword evidence="3" id="KW-1185">Reference proteome</keyword>
<gene>
    <name evidence="2" type="ORF">SAMN05444002_3919</name>
</gene>
<name>A0A1N6IHZ3_9RHOB</name>
<dbReference type="RefSeq" id="WP_074258065.1">
    <property type="nucleotide sequence ID" value="NZ_FSRL01000002.1"/>
</dbReference>
<proteinExistence type="predicted"/>
<evidence type="ECO:0000313" key="2">
    <source>
        <dbReference type="EMBL" id="SIO31636.1"/>
    </source>
</evidence>
<organism evidence="2 3">
    <name type="scientific">Vannielia litorea</name>
    <dbReference type="NCBI Taxonomy" id="1217970"/>
    <lineage>
        <taxon>Bacteria</taxon>
        <taxon>Pseudomonadati</taxon>
        <taxon>Pseudomonadota</taxon>
        <taxon>Alphaproteobacteria</taxon>
        <taxon>Rhodobacterales</taxon>
        <taxon>Paracoccaceae</taxon>
        <taxon>Vannielia</taxon>
    </lineage>
</organism>
<evidence type="ECO:0008006" key="4">
    <source>
        <dbReference type="Google" id="ProtNLM"/>
    </source>
</evidence>
<sequence length="523" mass="56045">MTALNAFSPLTVAEEKLLAACAGPDRVTLGDGMLPPADAGEAVSLRAALLRELLLGLPDHPVNPKGLRLRGARISGALDLQGTDCPLDITLSACRIDGEMNLVNAALRGLHLSGCTLRAITADNARFSGSVYLRGESRVEGEIGLSGARIGGDLQLCGVTIDGGGQDAVFAPSLRVEGSVFLGNYPYAEGETTLACRGALFFSSARIDHDCFVTHCAIELPAEPLGHAAFGATEEHGADIAVSLARARIGGILYFQHNAITRVVNLAGAEVARFKDEPTGPGAAYPLRLDGFRYSDFSRHADTRPTERLAWLARRPEGLSFNAQPYEQLAYVLGRMGHRGDAQTVLMVKERLLRAENRRLRAETSGLGARWLMMWLSDVVLRFTVGYGYRPGRSVALAVVLIAGLAAFYQVTWNAGDMTPNAAPILTSAPWIEATRTHPEAPGAFWSQPGQAGQDWETFSSLAYAADLVIPLVNFGQEEAWAPSTSRSPWGRVGWGLRWFAKGLGWIVTALAAAALTGVIRRD</sequence>